<feature type="signal peptide" evidence="1">
    <location>
        <begin position="1"/>
        <end position="26"/>
    </location>
</feature>
<gene>
    <name evidence="2" type="ORF">IAB99_03220</name>
</gene>
<accession>A0A9D9NB30</accession>
<sequence>MSIGKFIMSCVAATVLSVSLCMTLTAKTKRDSIPVRTPFSNAALSLDISTWGAGISAATPVHKNFYLKLSYTALPVFVRTPMSETGFPLAVLPGHKIIEMPAPDTRTALNSHIVRLTADWVPGNEGRSVFYVSGGILFQNSKFLWSTEEYDTDLLKEFGLSDAEINDVHIINDYGEYILGNDSKVESSLHRPNFGLYLGVGLGRPIPKRRVGFRVELGFPIFVGRTARHTDGWVSGNASTILIPLWGKSVENRSVFISPVLSFHVTFKLYNDNIRRKTAETD</sequence>
<dbReference type="EMBL" id="JADIMH010000015">
    <property type="protein sequence ID" value="MBO8466759.1"/>
    <property type="molecule type" value="Genomic_DNA"/>
</dbReference>
<evidence type="ECO:0008006" key="4">
    <source>
        <dbReference type="Google" id="ProtNLM"/>
    </source>
</evidence>
<name>A0A9D9NB30_9BACT</name>
<feature type="chain" id="PRO_5039381760" description="Outer membrane protein beta-barrel domain-containing protein" evidence="1">
    <location>
        <begin position="27"/>
        <end position="282"/>
    </location>
</feature>
<evidence type="ECO:0000313" key="3">
    <source>
        <dbReference type="Proteomes" id="UP000823660"/>
    </source>
</evidence>
<comment type="caution">
    <text evidence="2">The sequence shown here is derived from an EMBL/GenBank/DDBJ whole genome shotgun (WGS) entry which is preliminary data.</text>
</comment>
<keyword evidence="1" id="KW-0732">Signal</keyword>
<dbReference type="Proteomes" id="UP000823660">
    <property type="component" value="Unassembled WGS sequence"/>
</dbReference>
<organism evidence="2 3">
    <name type="scientific">Candidatus Cryptobacteroides faecipullorum</name>
    <dbReference type="NCBI Taxonomy" id="2840764"/>
    <lineage>
        <taxon>Bacteria</taxon>
        <taxon>Pseudomonadati</taxon>
        <taxon>Bacteroidota</taxon>
        <taxon>Bacteroidia</taxon>
        <taxon>Bacteroidales</taxon>
        <taxon>Candidatus Cryptobacteroides</taxon>
    </lineage>
</organism>
<reference evidence="2" key="1">
    <citation type="submission" date="2020-10" db="EMBL/GenBank/DDBJ databases">
        <authorList>
            <person name="Gilroy R."/>
        </authorList>
    </citation>
    <scope>NUCLEOTIDE SEQUENCE</scope>
    <source>
        <strain evidence="2">B1-15692</strain>
    </source>
</reference>
<dbReference type="AlphaFoldDB" id="A0A9D9NB30"/>
<proteinExistence type="predicted"/>
<evidence type="ECO:0000313" key="2">
    <source>
        <dbReference type="EMBL" id="MBO8466759.1"/>
    </source>
</evidence>
<dbReference type="Gene3D" id="2.40.160.170">
    <property type="match status" value="1"/>
</dbReference>
<reference evidence="2" key="2">
    <citation type="journal article" date="2021" name="PeerJ">
        <title>Extensive microbial diversity within the chicken gut microbiome revealed by metagenomics and culture.</title>
        <authorList>
            <person name="Gilroy R."/>
            <person name="Ravi A."/>
            <person name="Getino M."/>
            <person name="Pursley I."/>
            <person name="Horton D.L."/>
            <person name="Alikhan N.F."/>
            <person name="Baker D."/>
            <person name="Gharbi K."/>
            <person name="Hall N."/>
            <person name="Watson M."/>
            <person name="Adriaenssens E.M."/>
            <person name="Foster-Nyarko E."/>
            <person name="Jarju S."/>
            <person name="Secka A."/>
            <person name="Antonio M."/>
            <person name="Oren A."/>
            <person name="Chaudhuri R.R."/>
            <person name="La Ragione R."/>
            <person name="Hildebrand F."/>
            <person name="Pallen M.J."/>
        </authorList>
    </citation>
    <scope>NUCLEOTIDE SEQUENCE</scope>
    <source>
        <strain evidence="2">B1-15692</strain>
    </source>
</reference>
<evidence type="ECO:0000256" key="1">
    <source>
        <dbReference type="SAM" id="SignalP"/>
    </source>
</evidence>
<protein>
    <recommendedName>
        <fullName evidence="4">Outer membrane protein beta-barrel domain-containing protein</fullName>
    </recommendedName>
</protein>